<dbReference type="EMBL" id="JASBWV010000007">
    <property type="protein sequence ID" value="KAJ9125840.1"/>
    <property type="molecule type" value="Genomic_DNA"/>
</dbReference>
<reference evidence="1" key="1">
    <citation type="submission" date="2023-04" db="EMBL/GenBank/DDBJ databases">
        <title>Draft Genome sequencing of Naganishia species isolated from polar environments using Oxford Nanopore Technology.</title>
        <authorList>
            <person name="Leo P."/>
            <person name="Venkateswaran K."/>
        </authorList>
    </citation>
    <scope>NUCLEOTIDE SEQUENCE</scope>
    <source>
        <strain evidence="1">DBVPG 5303</strain>
    </source>
</reference>
<keyword evidence="2" id="KW-1185">Reference proteome</keyword>
<evidence type="ECO:0000313" key="1">
    <source>
        <dbReference type="EMBL" id="KAJ9125840.1"/>
    </source>
</evidence>
<comment type="caution">
    <text evidence="1">The sequence shown here is derived from an EMBL/GenBank/DDBJ whole genome shotgun (WGS) entry which is preliminary data.</text>
</comment>
<dbReference type="Proteomes" id="UP001234202">
    <property type="component" value="Unassembled WGS sequence"/>
</dbReference>
<gene>
    <name evidence="1" type="ORF">QFC24_002624</name>
</gene>
<name>A0ACC2XQC9_9TREE</name>
<proteinExistence type="predicted"/>
<evidence type="ECO:0000313" key="2">
    <source>
        <dbReference type="Proteomes" id="UP001234202"/>
    </source>
</evidence>
<protein>
    <submittedName>
        <fullName evidence="1">Uncharacterized protein</fullName>
    </submittedName>
</protein>
<organism evidence="1 2">
    <name type="scientific">Naganishia onofrii</name>
    <dbReference type="NCBI Taxonomy" id="1851511"/>
    <lineage>
        <taxon>Eukaryota</taxon>
        <taxon>Fungi</taxon>
        <taxon>Dikarya</taxon>
        <taxon>Basidiomycota</taxon>
        <taxon>Agaricomycotina</taxon>
        <taxon>Tremellomycetes</taxon>
        <taxon>Filobasidiales</taxon>
        <taxon>Filobasidiaceae</taxon>
        <taxon>Naganishia</taxon>
    </lineage>
</organism>
<accession>A0ACC2XQC9</accession>
<sequence>MTQEEREYTPFSFARPPPSASPSRSPSPLYSNGSSRRPSPALPAPPPGVTPPLIAAPSRKRKASDANVRASRHERVTSPPEQETRWSGDMEGRNGANNAEGSGSGEVEGRTVSKKKLKSITLKIDRSKAGQSQEFRFYDDEDDNVMDDFDAVSEERRINRPKANGKGRFVGDGREHTREQVADSHAFKIDMKLPSTRPRPVKTKRKEKDGNIEGGYGHRRRSGASDNKDTTGDEDAVMNIMKRKPFVSPKISSAKVKRRPVNLKPRLTTVPKASSTAVATTSIAEDLLAQRGAPEPGPNENAVRGHCVGKLENAFVNVFLAFFRALVPITIPRQNQALDASVHARVLDRNESGEGEFVEVDPPIRITEPIVLDDDDIPRDDPATTIDNSSANPIISTDSGTVNPVSSSIEIVTGPHSSQHSIEHVTNGNTSQSVDIAGYVNLANGTIDESRITNDAVRYAQEVEAALFNKLKEFSREKRLWLPGAAYKQQYNLIISSLEGDLRPDLREGFATRKLSPTEVAAMNSRDLASIERLKEMQVYEQEALKSLLRIDDGKPVKIVKDGAENSEEATQEASTYPAIDLDMIIFDVDENESASTSQVGNPTQATQLDSSGSISLREQRIPNSRPLSTASSSALPRPYLTAESDLVNGVTDSQMARFTNPSTPTHVSLARADDDEMEQDDDTSESLLEALVEQYYDNHVENGSVWTATSSKHQADSITEDTFRRARTVWQGEIHNPADHAHPTAKVYARQAAGPDCSSYPGVWSLIFPSDALNLVGRVTTEASVNYIAQNQIMVQRELIIVAFSPAGGDEKAKADFEALVEFHHARDRHGRVTPWAGVDVPPPGAPKEMYLVPLKPDDSFDFLDLMPESVLPKSRTETFLLGVFLIAKTGNVLFPPEVLANQLPVNGPDPEEDASTASCTAIENRAFSRQEPVPPAANLEADRSHQSNATDSHPPLPSDPAPPLPPC</sequence>